<sequence length="81" mass="9581">MFVTILEGIAQNQKSVSENEKIKYLGLTIQDILNMYNNYLKWRDGWAKQKENKYYGWILKGVSRVSHFIGQSVQFYNNICI</sequence>
<name>A0ABW5ZTL3_9FLAO</name>
<keyword evidence="2" id="KW-1185">Reference proteome</keyword>
<dbReference type="Proteomes" id="UP001597548">
    <property type="component" value="Unassembled WGS sequence"/>
</dbReference>
<evidence type="ECO:0000313" key="1">
    <source>
        <dbReference type="EMBL" id="MFD2915231.1"/>
    </source>
</evidence>
<comment type="caution">
    <text evidence="1">The sequence shown here is derived from an EMBL/GenBank/DDBJ whole genome shotgun (WGS) entry which is preliminary data.</text>
</comment>
<dbReference type="RefSeq" id="WP_194508709.1">
    <property type="nucleotide sequence ID" value="NZ_JADILU010000005.1"/>
</dbReference>
<organism evidence="1 2">
    <name type="scientific">Psychroserpens luteus</name>
    <dbReference type="NCBI Taxonomy" id="1434066"/>
    <lineage>
        <taxon>Bacteria</taxon>
        <taxon>Pseudomonadati</taxon>
        <taxon>Bacteroidota</taxon>
        <taxon>Flavobacteriia</taxon>
        <taxon>Flavobacteriales</taxon>
        <taxon>Flavobacteriaceae</taxon>
        <taxon>Psychroserpens</taxon>
    </lineage>
</organism>
<dbReference type="EMBL" id="JBHUOS010000002">
    <property type="protein sequence ID" value="MFD2915231.1"/>
    <property type="molecule type" value="Genomic_DNA"/>
</dbReference>
<reference evidence="2" key="1">
    <citation type="journal article" date="2019" name="Int. J. Syst. Evol. Microbiol.">
        <title>The Global Catalogue of Microorganisms (GCM) 10K type strain sequencing project: providing services to taxonomists for standard genome sequencing and annotation.</title>
        <authorList>
            <consortium name="The Broad Institute Genomics Platform"/>
            <consortium name="The Broad Institute Genome Sequencing Center for Infectious Disease"/>
            <person name="Wu L."/>
            <person name="Ma J."/>
        </authorList>
    </citation>
    <scope>NUCLEOTIDE SEQUENCE [LARGE SCALE GENOMIC DNA]</scope>
    <source>
        <strain evidence="2">KCTC 32514</strain>
    </source>
</reference>
<protein>
    <submittedName>
        <fullName evidence="1">Uncharacterized protein</fullName>
    </submittedName>
</protein>
<gene>
    <name evidence="1" type="ORF">ACFS29_06240</name>
</gene>
<proteinExistence type="predicted"/>
<accession>A0ABW5ZTL3</accession>
<evidence type="ECO:0000313" key="2">
    <source>
        <dbReference type="Proteomes" id="UP001597548"/>
    </source>
</evidence>